<dbReference type="PROSITE" id="PS51419">
    <property type="entry name" value="RAB"/>
    <property type="match status" value="1"/>
</dbReference>
<protein>
    <submittedName>
        <fullName evidence="5">EOG090X089S</fullName>
    </submittedName>
</protein>
<feature type="compositionally biased region" description="Basic and acidic residues" evidence="4">
    <location>
        <begin position="382"/>
        <end position="391"/>
    </location>
</feature>
<sequence length="398" mass="45122">MVNVSNYKSGTLRDNYYRGTHGVIVVYDVSSGESFANVKRWLHEIEQNCDVVNRILVSRVPLLNQKRYAARKGTRDRKTKKTSKAEKVKKEGFVPYKLKMAKASGPVGPRRMIELNKPEAIDDVFFTRHFMTRPISFAEAVQFHRETNHPSVYNSPESLISMKVELDMQLQKKNRYMDNFSRILVMPHSFDFQPIRKVLAFCKTQETQDEAVKAGADAVGGLDLIKRIQSGEVPLTDYDYFIAHTNMMADVLPLRGLLKRKLPNVKNGSIGINMTKMVEIFSKGLEFSSTKDDNELDYGLVDIPFGNLTMPTEELEANFSAILKDIESCRAKPFGAFITRCYVLSPPSPERFVVTTEPYVKSKKAAESSSSSSSDDDDSDDEKEKDSDPRNQSRAVRQ</sequence>
<dbReference type="InterPro" id="IPR028364">
    <property type="entry name" value="Ribosomal_uL1/biogenesis"/>
</dbReference>
<dbReference type="SUPFAM" id="SSF52540">
    <property type="entry name" value="P-loop containing nucleoside triphosphate hydrolases"/>
    <property type="match status" value="1"/>
</dbReference>
<dbReference type="SUPFAM" id="SSF56808">
    <property type="entry name" value="Ribosomal protein L1"/>
    <property type="match status" value="1"/>
</dbReference>
<dbReference type="InterPro" id="IPR001806">
    <property type="entry name" value="Small_GTPase"/>
</dbReference>
<keyword evidence="3" id="KW-0687">Ribonucleoprotein</keyword>
<proteinExistence type="evidence at transcript level"/>
<dbReference type="Gene3D" id="3.40.50.790">
    <property type="match status" value="1"/>
</dbReference>
<dbReference type="GO" id="GO:0003924">
    <property type="term" value="F:GTPase activity"/>
    <property type="evidence" value="ECO:0007669"/>
    <property type="project" value="InterPro"/>
</dbReference>
<dbReference type="CDD" id="cd00403">
    <property type="entry name" value="Ribosomal_L1"/>
    <property type="match status" value="1"/>
</dbReference>
<dbReference type="PANTHER" id="PTHR36427">
    <property type="entry name" value="54S RIBOSOMAL PROTEIN L1, MITOCHONDRIAL"/>
    <property type="match status" value="1"/>
</dbReference>
<reference evidence="5" key="1">
    <citation type="submission" date="2018-08" db="EMBL/GenBank/DDBJ databases">
        <authorList>
            <person name="Cornetti L."/>
        </authorList>
    </citation>
    <scope>NUCLEOTIDE SEQUENCE</scope>
    <source>
        <strain evidence="5">PA42</strain>
    </source>
</reference>
<dbReference type="Gene3D" id="3.40.50.300">
    <property type="entry name" value="P-loop containing nucleotide triphosphate hydrolases"/>
    <property type="match status" value="1"/>
</dbReference>
<dbReference type="InterPro" id="IPR027417">
    <property type="entry name" value="P-loop_NTPase"/>
</dbReference>
<evidence type="ECO:0000256" key="2">
    <source>
        <dbReference type="ARBA" id="ARBA00022980"/>
    </source>
</evidence>
<dbReference type="GO" id="GO:0005525">
    <property type="term" value="F:GTP binding"/>
    <property type="evidence" value="ECO:0007669"/>
    <property type="project" value="InterPro"/>
</dbReference>
<evidence type="ECO:0000313" key="5">
    <source>
        <dbReference type="EMBL" id="SVE84330.1"/>
    </source>
</evidence>
<gene>
    <name evidence="5" type="primary">EOG090X089S</name>
</gene>
<feature type="region of interest" description="Disordered" evidence="4">
    <location>
        <begin position="356"/>
        <end position="398"/>
    </location>
</feature>
<dbReference type="AlphaFoldDB" id="A0A4Y7MRU8"/>
<name>A0A4Y7MRU8_DAPPU</name>
<dbReference type="Pfam" id="PF00071">
    <property type="entry name" value="Ras"/>
    <property type="match status" value="1"/>
</dbReference>
<evidence type="ECO:0000256" key="3">
    <source>
        <dbReference type="ARBA" id="ARBA00023274"/>
    </source>
</evidence>
<dbReference type="Gene3D" id="3.30.190.20">
    <property type="match status" value="1"/>
</dbReference>
<evidence type="ECO:0000256" key="1">
    <source>
        <dbReference type="ARBA" id="ARBA00010531"/>
    </source>
</evidence>
<dbReference type="PANTHER" id="PTHR36427:SF3">
    <property type="entry name" value="LARGE RIBOSOMAL SUBUNIT PROTEIN UL1M"/>
    <property type="match status" value="1"/>
</dbReference>
<evidence type="ECO:0000256" key="4">
    <source>
        <dbReference type="SAM" id="MobiDB-lite"/>
    </source>
</evidence>
<comment type="similarity">
    <text evidence="1">Belongs to the universal ribosomal protein uL1 family.</text>
</comment>
<dbReference type="GO" id="GO:1990904">
    <property type="term" value="C:ribonucleoprotein complex"/>
    <property type="evidence" value="ECO:0007669"/>
    <property type="project" value="UniProtKB-KW"/>
</dbReference>
<dbReference type="EMBL" id="LR014711">
    <property type="protein sequence ID" value="SVE84330.1"/>
    <property type="molecule type" value="mRNA"/>
</dbReference>
<dbReference type="SMART" id="SM00175">
    <property type="entry name" value="RAB"/>
    <property type="match status" value="1"/>
</dbReference>
<keyword evidence="2" id="KW-0689">Ribosomal protein</keyword>
<dbReference type="InterPro" id="IPR023674">
    <property type="entry name" value="Ribosomal_uL1-like"/>
</dbReference>
<dbReference type="InterPro" id="IPR016095">
    <property type="entry name" value="Ribosomal_uL1_3-a/b-sand"/>
</dbReference>
<dbReference type="Pfam" id="PF00687">
    <property type="entry name" value="Ribosomal_L1"/>
    <property type="match status" value="1"/>
</dbReference>
<organism evidence="5">
    <name type="scientific">Daphnia pulex</name>
    <name type="common">Water flea</name>
    <dbReference type="NCBI Taxonomy" id="6669"/>
    <lineage>
        <taxon>Eukaryota</taxon>
        <taxon>Metazoa</taxon>
        <taxon>Ecdysozoa</taxon>
        <taxon>Arthropoda</taxon>
        <taxon>Crustacea</taxon>
        <taxon>Branchiopoda</taxon>
        <taxon>Diplostraca</taxon>
        <taxon>Cladocera</taxon>
        <taxon>Anomopoda</taxon>
        <taxon>Daphniidae</taxon>
        <taxon>Daphnia</taxon>
    </lineage>
</organism>
<accession>A0A4Y7MRU8</accession>
<dbReference type="OrthoDB" id="1747252at2759"/>
<dbReference type="GO" id="GO:0005840">
    <property type="term" value="C:ribosome"/>
    <property type="evidence" value="ECO:0007669"/>
    <property type="project" value="UniProtKB-KW"/>
</dbReference>